<evidence type="ECO:0000256" key="1">
    <source>
        <dbReference type="ARBA" id="ARBA00006484"/>
    </source>
</evidence>
<comment type="similarity">
    <text evidence="1">Belongs to the short-chain dehydrogenases/reductases (SDR) family.</text>
</comment>
<dbReference type="FunFam" id="3.40.50.720:FF:000245">
    <property type="entry name" value="Short chain dehydrogenase, putative"/>
    <property type="match status" value="1"/>
</dbReference>
<evidence type="ECO:0000313" key="5">
    <source>
        <dbReference type="Proteomes" id="UP000799537"/>
    </source>
</evidence>
<dbReference type="PANTHER" id="PTHR43008:SF10">
    <property type="entry name" value="CHAIN DEHYDROGENASE_OXIDOREDUCTASE, PUTATIVE (AFU_ORTHOLOGUE AFUA_2G15740)-RELATED"/>
    <property type="match status" value="1"/>
</dbReference>
<dbReference type="OrthoDB" id="1669814at2759"/>
<dbReference type="InterPro" id="IPR036291">
    <property type="entry name" value="NAD(P)-bd_dom_sf"/>
</dbReference>
<dbReference type="PRINTS" id="PR00080">
    <property type="entry name" value="SDRFAMILY"/>
</dbReference>
<dbReference type="PANTHER" id="PTHR43008">
    <property type="entry name" value="BENZIL REDUCTASE"/>
    <property type="match status" value="1"/>
</dbReference>
<dbReference type="Proteomes" id="UP000799537">
    <property type="component" value="Unassembled WGS sequence"/>
</dbReference>
<reference evidence="4" key="1">
    <citation type="journal article" date="2020" name="Stud. Mycol.">
        <title>101 Dothideomycetes genomes: a test case for predicting lifestyles and emergence of pathogens.</title>
        <authorList>
            <person name="Haridas S."/>
            <person name="Albert R."/>
            <person name="Binder M."/>
            <person name="Bloem J."/>
            <person name="Labutti K."/>
            <person name="Salamov A."/>
            <person name="Andreopoulos B."/>
            <person name="Baker S."/>
            <person name="Barry K."/>
            <person name="Bills G."/>
            <person name="Bluhm B."/>
            <person name="Cannon C."/>
            <person name="Castanera R."/>
            <person name="Culley D."/>
            <person name="Daum C."/>
            <person name="Ezra D."/>
            <person name="Gonzalez J."/>
            <person name="Henrissat B."/>
            <person name="Kuo A."/>
            <person name="Liang C."/>
            <person name="Lipzen A."/>
            <person name="Lutzoni F."/>
            <person name="Magnuson J."/>
            <person name="Mondo S."/>
            <person name="Nolan M."/>
            <person name="Ohm R."/>
            <person name="Pangilinan J."/>
            <person name="Park H.-J."/>
            <person name="Ramirez L."/>
            <person name="Alfaro M."/>
            <person name="Sun H."/>
            <person name="Tritt A."/>
            <person name="Yoshinaga Y."/>
            <person name="Zwiers L.-H."/>
            <person name="Turgeon B."/>
            <person name="Goodwin S."/>
            <person name="Spatafora J."/>
            <person name="Crous P."/>
            <person name="Grigoriev I."/>
        </authorList>
    </citation>
    <scope>NUCLEOTIDE SEQUENCE</scope>
    <source>
        <strain evidence="4">ATCC 36951</strain>
    </source>
</reference>
<name>A0A6A6CN86_ZASCE</name>
<accession>A0A6A6CN86</accession>
<evidence type="ECO:0000313" key="4">
    <source>
        <dbReference type="EMBL" id="KAF2167688.1"/>
    </source>
</evidence>
<dbReference type="PROSITE" id="PS00061">
    <property type="entry name" value="ADH_SHORT"/>
    <property type="match status" value="1"/>
</dbReference>
<dbReference type="GO" id="GO:0050664">
    <property type="term" value="F:oxidoreductase activity, acting on NAD(P)H, oxygen as acceptor"/>
    <property type="evidence" value="ECO:0007669"/>
    <property type="project" value="TreeGrafter"/>
</dbReference>
<keyword evidence="5" id="KW-1185">Reference proteome</keyword>
<dbReference type="RefSeq" id="XP_033668577.1">
    <property type="nucleotide sequence ID" value="XM_033806055.1"/>
</dbReference>
<dbReference type="InterPro" id="IPR002347">
    <property type="entry name" value="SDR_fam"/>
</dbReference>
<dbReference type="SUPFAM" id="SSF51735">
    <property type="entry name" value="NAD(P)-binding Rossmann-fold domains"/>
    <property type="match status" value="1"/>
</dbReference>
<dbReference type="GeneID" id="54559327"/>
<sequence length="296" mass="32471">MSTRKSSTDTDNTSSSIAQRLSDPDSINLCHRFRELKFIGRVFIVTGGARGLGLTLAEGLVEEGGQVYCLDRLEEPDKAFYEKRDQLAQKFGDSLHYRKVDVQHASDLNDVVAEIAGKHSRLDGLVAAAGVQRVTKALDYPPEKITEMMNINFGGVYLSAQACARQMIKYKTPGAMVLVGSMSGKVANRGLYCSVYNASKAAVEQLGRSLAMEWGQAIDGKPIRVNVLCPGNINTPMVQKNFEDEPHLKELWESSNMLGRISDPEEFQEAVVCMLSPKSSFMTGSCMLVDGGFTAW</sequence>
<keyword evidence="3" id="KW-0560">Oxidoreductase</keyword>
<dbReference type="PRINTS" id="PR00081">
    <property type="entry name" value="GDHRDH"/>
</dbReference>
<proteinExistence type="inferred from homology"/>
<dbReference type="AlphaFoldDB" id="A0A6A6CN86"/>
<dbReference type="InterPro" id="IPR020904">
    <property type="entry name" value="Sc_DH/Rdtase_CS"/>
</dbReference>
<protein>
    <submittedName>
        <fullName evidence="4">Uncharacterized protein</fullName>
    </submittedName>
</protein>
<gene>
    <name evidence="4" type="ORF">M409DRAFT_21841</name>
</gene>
<evidence type="ECO:0000256" key="2">
    <source>
        <dbReference type="ARBA" id="ARBA00022857"/>
    </source>
</evidence>
<keyword evidence="2" id="KW-0521">NADP</keyword>
<dbReference type="GO" id="GO:0016616">
    <property type="term" value="F:oxidoreductase activity, acting on the CH-OH group of donors, NAD or NADP as acceptor"/>
    <property type="evidence" value="ECO:0007669"/>
    <property type="project" value="UniProtKB-ARBA"/>
</dbReference>
<organism evidence="4 5">
    <name type="scientific">Zasmidium cellare ATCC 36951</name>
    <dbReference type="NCBI Taxonomy" id="1080233"/>
    <lineage>
        <taxon>Eukaryota</taxon>
        <taxon>Fungi</taxon>
        <taxon>Dikarya</taxon>
        <taxon>Ascomycota</taxon>
        <taxon>Pezizomycotina</taxon>
        <taxon>Dothideomycetes</taxon>
        <taxon>Dothideomycetidae</taxon>
        <taxon>Mycosphaerellales</taxon>
        <taxon>Mycosphaerellaceae</taxon>
        <taxon>Zasmidium</taxon>
    </lineage>
</organism>
<evidence type="ECO:0000256" key="3">
    <source>
        <dbReference type="ARBA" id="ARBA00023002"/>
    </source>
</evidence>
<dbReference type="EMBL" id="ML993592">
    <property type="protein sequence ID" value="KAF2167688.1"/>
    <property type="molecule type" value="Genomic_DNA"/>
</dbReference>
<dbReference type="Pfam" id="PF13561">
    <property type="entry name" value="adh_short_C2"/>
    <property type="match status" value="1"/>
</dbReference>
<dbReference type="Gene3D" id="3.40.50.720">
    <property type="entry name" value="NAD(P)-binding Rossmann-like Domain"/>
    <property type="match status" value="1"/>
</dbReference>